<dbReference type="GO" id="GO:0005634">
    <property type="term" value="C:nucleus"/>
    <property type="evidence" value="ECO:0007669"/>
    <property type="project" value="TreeGrafter"/>
</dbReference>
<dbReference type="GO" id="GO:0001786">
    <property type="term" value="F:phosphatidylserine binding"/>
    <property type="evidence" value="ECO:0007669"/>
    <property type="project" value="TreeGrafter"/>
</dbReference>
<dbReference type="Proteomes" id="UP000747542">
    <property type="component" value="Unassembled WGS sequence"/>
</dbReference>
<organism evidence="4 5">
    <name type="scientific">Homarus americanus</name>
    <name type="common">American lobster</name>
    <dbReference type="NCBI Taxonomy" id="6706"/>
    <lineage>
        <taxon>Eukaryota</taxon>
        <taxon>Metazoa</taxon>
        <taxon>Ecdysozoa</taxon>
        <taxon>Arthropoda</taxon>
        <taxon>Crustacea</taxon>
        <taxon>Multicrustacea</taxon>
        <taxon>Malacostraca</taxon>
        <taxon>Eumalacostraca</taxon>
        <taxon>Eucarida</taxon>
        <taxon>Decapoda</taxon>
        <taxon>Pleocyemata</taxon>
        <taxon>Astacidea</taxon>
        <taxon>Nephropoidea</taxon>
        <taxon>Nephropidae</taxon>
        <taxon>Homarus</taxon>
    </lineage>
</organism>
<dbReference type="OrthoDB" id="37886at2759"/>
<evidence type="ECO:0000256" key="2">
    <source>
        <dbReference type="ARBA" id="ARBA00022737"/>
    </source>
</evidence>
<dbReference type="GO" id="GO:0005737">
    <property type="term" value="C:cytoplasm"/>
    <property type="evidence" value="ECO:0007669"/>
    <property type="project" value="TreeGrafter"/>
</dbReference>
<gene>
    <name evidence="4" type="primary">ANXA7-L</name>
    <name evidence="4" type="ORF">Hamer_G012673</name>
</gene>
<dbReference type="EMBL" id="JAHLQT010031643">
    <property type="protein sequence ID" value="KAG7160132.1"/>
    <property type="molecule type" value="Genomic_DNA"/>
</dbReference>
<keyword evidence="5" id="KW-1185">Reference proteome</keyword>
<keyword evidence="3" id="KW-0041">Annexin</keyword>
<comment type="caution">
    <text evidence="4">The sequence shown here is derived from an EMBL/GenBank/DDBJ whole genome shotgun (WGS) entry which is preliminary data.</text>
</comment>
<accession>A0A8J5MR00</accession>
<name>A0A8J5MR00_HOMAM</name>
<evidence type="ECO:0000313" key="5">
    <source>
        <dbReference type="Proteomes" id="UP000747542"/>
    </source>
</evidence>
<dbReference type="AlphaFoldDB" id="A0A8J5MR00"/>
<dbReference type="GO" id="GO:0005544">
    <property type="term" value="F:calcium-dependent phospholipid binding"/>
    <property type="evidence" value="ECO:0007669"/>
    <property type="project" value="InterPro"/>
</dbReference>
<dbReference type="FunFam" id="1.10.220.10:FF:000001">
    <property type="entry name" value="Annexin"/>
    <property type="match status" value="1"/>
</dbReference>
<dbReference type="FunFam" id="1.10.220.10:FF:000005">
    <property type="entry name" value="Annexin"/>
    <property type="match status" value="1"/>
</dbReference>
<keyword evidence="2" id="KW-0677">Repeat</keyword>
<dbReference type="PANTHER" id="PTHR10502">
    <property type="entry name" value="ANNEXIN"/>
    <property type="match status" value="1"/>
</dbReference>
<comment type="similarity">
    <text evidence="1">Belongs to the annexin family.</text>
</comment>
<dbReference type="PROSITE" id="PS51897">
    <property type="entry name" value="ANNEXIN_2"/>
    <property type="match status" value="3"/>
</dbReference>
<sequence>MAEQHDHPTVKTKIPMDVAGYVEGLRKAMKGMGTDEATIINLLTSCSSDQRQVVLQQYQSTFSRDLVKDLKKELTGHFEDIILVLMTRRNEYLAQQLHHACKKKNANTMIEMLCTAENSTIKSIKSAYERLFDSSLEEALTEATTETFQAVMLGMAAAERSDTYNEELSHSVAKKLYNDGLGLEEEELVKVLCKYSFRQLREVLVEYYKQADRTLGDTFDCQYTGNNKTYLKEVFQCLDNRFAFLAEELHKAMAGSGTRDQDLIRLVVTRSEIDLGNIKTEYENMYNKPLSKDIKGDTSGDYKKILLALLDE</sequence>
<protein>
    <submittedName>
        <fullName evidence="4">Annexin A7-like</fullName>
    </submittedName>
</protein>
<dbReference type="PROSITE" id="PS00223">
    <property type="entry name" value="ANNEXIN_1"/>
    <property type="match status" value="1"/>
</dbReference>
<dbReference type="InterPro" id="IPR018502">
    <property type="entry name" value="Annexin_repeat"/>
</dbReference>
<reference evidence="4" key="1">
    <citation type="journal article" date="2021" name="Sci. Adv.">
        <title>The American lobster genome reveals insights on longevity, neural, and immune adaptations.</title>
        <authorList>
            <person name="Polinski J.M."/>
            <person name="Zimin A.V."/>
            <person name="Clark K.F."/>
            <person name="Kohn A.B."/>
            <person name="Sadowski N."/>
            <person name="Timp W."/>
            <person name="Ptitsyn A."/>
            <person name="Khanna P."/>
            <person name="Romanova D.Y."/>
            <person name="Williams P."/>
            <person name="Greenwood S.J."/>
            <person name="Moroz L.L."/>
            <person name="Walt D.R."/>
            <person name="Bodnar A.G."/>
        </authorList>
    </citation>
    <scope>NUCLEOTIDE SEQUENCE</scope>
    <source>
        <strain evidence="4">GMGI-L3</strain>
    </source>
</reference>
<dbReference type="InterPro" id="IPR018252">
    <property type="entry name" value="Annexin_repeat_CS"/>
</dbReference>
<dbReference type="GO" id="GO:0012506">
    <property type="term" value="C:vesicle membrane"/>
    <property type="evidence" value="ECO:0007669"/>
    <property type="project" value="TreeGrafter"/>
</dbReference>
<evidence type="ECO:0000256" key="1">
    <source>
        <dbReference type="ARBA" id="ARBA00007831"/>
    </source>
</evidence>
<dbReference type="SMART" id="SM00335">
    <property type="entry name" value="ANX"/>
    <property type="match status" value="3"/>
</dbReference>
<dbReference type="GO" id="GO:0032509">
    <property type="term" value="P:endosome transport via multivesicular body sorting pathway"/>
    <property type="evidence" value="ECO:0007669"/>
    <property type="project" value="TreeGrafter"/>
</dbReference>
<evidence type="ECO:0000256" key="3">
    <source>
        <dbReference type="ARBA" id="ARBA00023216"/>
    </source>
</evidence>
<evidence type="ECO:0000313" key="4">
    <source>
        <dbReference type="EMBL" id="KAG7160132.1"/>
    </source>
</evidence>
<dbReference type="GO" id="GO:0005509">
    <property type="term" value="F:calcium ion binding"/>
    <property type="evidence" value="ECO:0007669"/>
    <property type="project" value="InterPro"/>
</dbReference>
<dbReference type="Pfam" id="PF00191">
    <property type="entry name" value="Annexin"/>
    <property type="match status" value="3"/>
</dbReference>
<dbReference type="PANTHER" id="PTHR10502:SF233">
    <property type="entry name" value="ANNEXIN B9"/>
    <property type="match status" value="1"/>
</dbReference>
<proteinExistence type="inferred from homology"/>
<dbReference type="GO" id="GO:0005886">
    <property type="term" value="C:plasma membrane"/>
    <property type="evidence" value="ECO:0007669"/>
    <property type="project" value="TreeGrafter"/>
</dbReference>